<dbReference type="Gene3D" id="3.40.30.10">
    <property type="entry name" value="Glutaredoxin"/>
    <property type="match status" value="1"/>
</dbReference>
<dbReference type="HOGENOM" id="CLU_1628048_0_0_1"/>
<sequence>MPSLRLESTAPDFEAQTTRGLIRFHEFIGDSWASVFTPVCTTEFGEVARRPSEFANRNVKIIGISVNSLEDHYKWIQDINDYGSKVGPIDVQFPIVNTCPFDPFSALVTSLGIRTQIADEDRKTSTLYDISQRQRSSFYVFVIDKEGHSSYNLLSCVNRQAYR</sequence>
<evidence type="ECO:0000313" key="4">
    <source>
        <dbReference type="EMBL" id="KIM55701.1"/>
    </source>
</evidence>
<dbReference type="InParanoid" id="A0A0C3DI23"/>
<dbReference type="InterPro" id="IPR000866">
    <property type="entry name" value="AhpC/TSA"/>
</dbReference>
<gene>
    <name evidence="4" type="ORF">SCLCIDRAFT_30171</name>
</gene>
<dbReference type="InterPro" id="IPR013766">
    <property type="entry name" value="Thioredoxin_domain"/>
</dbReference>
<dbReference type="GO" id="GO:0016491">
    <property type="term" value="F:oxidoreductase activity"/>
    <property type="evidence" value="ECO:0007669"/>
    <property type="project" value="UniProtKB-KW"/>
</dbReference>
<dbReference type="InterPro" id="IPR036249">
    <property type="entry name" value="Thioredoxin-like_sf"/>
</dbReference>
<feature type="domain" description="Thioredoxin" evidence="3">
    <location>
        <begin position="4"/>
        <end position="163"/>
    </location>
</feature>
<keyword evidence="1" id="KW-0560">Oxidoreductase</keyword>
<dbReference type="PROSITE" id="PS51352">
    <property type="entry name" value="THIOREDOXIN_2"/>
    <property type="match status" value="1"/>
</dbReference>
<accession>A0A0C3DI23</accession>
<dbReference type="STRING" id="1036808.A0A0C3DI23"/>
<evidence type="ECO:0000256" key="2">
    <source>
        <dbReference type="PIRSR" id="PIRSR000239-1"/>
    </source>
</evidence>
<dbReference type="GO" id="GO:0016209">
    <property type="term" value="F:antioxidant activity"/>
    <property type="evidence" value="ECO:0007669"/>
    <property type="project" value="InterPro"/>
</dbReference>
<dbReference type="InterPro" id="IPR024706">
    <property type="entry name" value="Peroxiredoxin_AhpC-typ"/>
</dbReference>
<evidence type="ECO:0000313" key="5">
    <source>
        <dbReference type="Proteomes" id="UP000053989"/>
    </source>
</evidence>
<dbReference type="OrthoDB" id="2996783at2759"/>
<dbReference type="AlphaFoldDB" id="A0A0C3DI23"/>
<dbReference type="SUPFAM" id="SSF52833">
    <property type="entry name" value="Thioredoxin-like"/>
    <property type="match status" value="1"/>
</dbReference>
<reference evidence="5" key="2">
    <citation type="submission" date="2015-01" db="EMBL/GenBank/DDBJ databases">
        <title>Evolutionary Origins and Diversification of the Mycorrhizal Mutualists.</title>
        <authorList>
            <consortium name="DOE Joint Genome Institute"/>
            <consortium name="Mycorrhizal Genomics Consortium"/>
            <person name="Kohler A."/>
            <person name="Kuo A."/>
            <person name="Nagy L.G."/>
            <person name="Floudas D."/>
            <person name="Copeland A."/>
            <person name="Barry K.W."/>
            <person name="Cichocki N."/>
            <person name="Veneault-Fourrey C."/>
            <person name="LaButti K."/>
            <person name="Lindquist E.A."/>
            <person name="Lipzen A."/>
            <person name="Lundell T."/>
            <person name="Morin E."/>
            <person name="Murat C."/>
            <person name="Riley R."/>
            <person name="Ohm R."/>
            <person name="Sun H."/>
            <person name="Tunlid A."/>
            <person name="Henrissat B."/>
            <person name="Grigoriev I.V."/>
            <person name="Hibbett D.S."/>
            <person name="Martin F."/>
        </authorList>
    </citation>
    <scope>NUCLEOTIDE SEQUENCE [LARGE SCALE GENOMIC DNA]</scope>
    <source>
        <strain evidence="5">Foug A</strain>
    </source>
</reference>
<reference evidence="4 5" key="1">
    <citation type="submission" date="2014-04" db="EMBL/GenBank/DDBJ databases">
        <authorList>
            <consortium name="DOE Joint Genome Institute"/>
            <person name="Kuo A."/>
            <person name="Kohler A."/>
            <person name="Nagy L.G."/>
            <person name="Floudas D."/>
            <person name="Copeland A."/>
            <person name="Barry K.W."/>
            <person name="Cichocki N."/>
            <person name="Veneault-Fourrey C."/>
            <person name="LaButti K."/>
            <person name="Lindquist E.A."/>
            <person name="Lipzen A."/>
            <person name="Lundell T."/>
            <person name="Morin E."/>
            <person name="Murat C."/>
            <person name="Sun H."/>
            <person name="Tunlid A."/>
            <person name="Henrissat B."/>
            <person name="Grigoriev I.V."/>
            <person name="Hibbett D.S."/>
            <person name="Martin F."/>
            <person name="Nordberg H.P."/>
            <person name="Cantor M.N."/>
            <person name="Hua S.X."/>
        </authorList>
    </citation>
    <scope>NUCLEOTIDE SEQUENCE [LARGE SCALE GENOMIC DNA]</scope>
    <source>
        <strain evidence="4 5">Foug A</strain>
    </source>
</reference>
<dbReference type="PIRSF" id="PIRSF000239">
    <property type="entry name" value="AHPC"/>
    <property type="match status" value="1"/>
</dbReference>
<name>A0A0C3DI23_9AGAM</name>
<feature type="active site" description="Cysteine sulfenic acid (-SOH) intermediate; for peroxidase activity" evidence="2">
    <location>
        <position position="40"/>
    </location>
</feature>
<evidence type="ECO:0000259" key="3">
    <source>
        <dbReference type="PROSITE" id="PS51352"/>
    </source>
</evidence>
<protein>
    <recommendedName>
        <fullName evidence="3">Thioredoxin domain-containing protein</fullName>
    </recommendedName>
</protein>
<dbReference type="Proteomes" id="UP000053989">
    <property type="component" value="Unassembled WGS sequence"/>
</dbReference>
<dbReference type="Pfam" id="PF00578">
    <property type="entry name" value="AhpC-TSA"/>
    <property type="match status" value="1"/>
</dbReference>
<proteinExistence type="predicted"/>
<evidence type="ECO:0000256" key="1">
    <source>
        <dbReference type="ARBA" id="ARBA00023002"/>
    </source>
</evidence>
<keyword evidence="5" id="KW-1185">Reference proteome</keyword>
<dbReference type="EMBL" id="KN822129">
    <property type="protein sequence ID" value="KIM55701.1"/>
    <property type="molecule type" value="Genomic_DNA"/>
</dbReference>
<organism evidence="4 5">
    <name type="scientific">Scleroderma citrinum Foug A</name>
    <dbReference type="NCBI Taxonomy" id="1036808"/>
    <lineage>
        <taxon>Eukaryota</taxon>
        <taxon>Fungi</taxon>
        <taxon>Dikarya</taxon>
        <taxon>Basidiomycota</taxon>
        <taxon>Agaricomycotina</taxon>
        <taxon>Agaricomycetes</taxon>
        <taxon>Agaricomycetidae</taxon>
        <taxon>Boletales</taxon>
        <taxon>Sclerodermatineae</taxon>
        <taxon>Sclerodermataceae</taxon>
        <taxon>Scleroderma</taxon>
    </lineage>
</organism>